<reference evidence="2 3" key="1">
    <citation type="submission" date="2019-07" db="EMBL/GenBank/DDBJ databases">
        <title>Draft genome assembly of a fouling barnacle, Amphibalanus amphitrite (Darwin, 1854): The first reference genome for Thecostraca.</title>
        <authorList>
            <person name="Kim W."/>
        </authorList>
    </citation>
    <scope>NUCLEOTIDE SEQUENCE [LARGE SCALE GENOMIC DNA]</scope>
    <source>
        <strain evidence="2">SNU_AA5</strain>
        <tissue evidence="2">Soma without cirri and trophi</tissue>
    </source>
</reference>
<keyword evidence="3" id="KW-1185">Reference proteome</keyword>
<protein>
    <recommendedName>
        <fullName evidence="1">Farnesoic acid O-methyl transferase domain-containing protein</fullName>
    </recommendedName>
</protein>
<dbReference type="InterPro" id="IPR022041">
    <property type="entry name" value="Methyltransf_FA"/>
</dbReference>
<proteinExistence type="predicted"/>
<evidence type="ECO:0000313" key="3">
    <source>
        <dbReference type="Proteomes" id="UP000440578"/>
    </source>
</evidence>
<dbReference type="Proteomes" id="UP000440578">
    <property type="component" value="Unassembled WGS sequence"/>
</dbReference>
<dbReference type="Pfam" id="PF12248">
    <property type="entry name" value="Methyltransf_FA"/>
    <property type="match status" value="1"/>
</dbReference>
<feature type="domain" description="Farnesoic acid O-methyl transferase" evidence="1">
    <location>
        <begin position="7"/>
        <end position="123"/>
    </location>
</feature>
<dbReference type="EMBL" id="VIIS01000474">
    <property type="protein sequence ID" value="KAF0308691.1"/>
    <property type="molecule type" value="Genomic_DNA"/>
</dbReference>
<organism evidence="2 3">
    <name type="scientific">Amphibalanus amphitrite</name>
    <name type="common">Striped barnacle</name>
    <name type="synonym">Balanus amphitrite</name>
    <dbReference type="NCBI Taxonomy" id="1232801"/>
    <lineage>
        <taxon>Eukaryota</taxon>
        <taxon>Metazoa</taxon>
        <taxon>Ecdysozoa</taxon>
        <taxon>Arthropoda</taxon>
        <taxon>Crustacea</taxon>
        <taxon>Multicrustacea</taxon>
        <taxon>Cirripedia</taxon>
        <taxon>Thoracica</taxon>
        <taxon>Thoracicalcarea</taxon>
        <taxon>Balanomorpha</taxon>
        <taxon>Balanoidea</taxon>
        <taxon>Balanidae</taxon>
        <taxon>Amphibalaninae</taxon>
        <taxon>Amphibalanus</taxon>
    </lineage>
</organism>
<dbReference type="AlphaFoldDB" id="A0A6A4X2R9"/>
<accession>A0A6A4X2R9</accession>
<sequence length="141" mass="15443">MMNITVYPWIDTNKKLKSGTCSLNMRLQLGVDANVTLNLVGLTGESNILTIALSVADTTITYSDATAASGLAYDKGSSVYFNQTNTGAVLSPTEFNTFTVSYRNGSVTIFRNDESEPIFNVTSEVMPPITSLRMDNYLSWF</sequence>
<name>A0A6A4X2R9_AMPAM</name>
<evidence type="ECO:0000259" key="1">
    <source>
        <dbReference type="Pfam" id="PF12248"/>
    </source>
</evidence>
<gene>
    <name evidence="2" type="ORF">FJT64_020142</name>
</gene>
<evidence type="ECO:0000313" key="2">
    <source>
        <dbReference type="EMBL" id="KAF0308691.1"/>
    </source>
</evidence>
<comment type="caution">
    <text evidence="2">The sequence shown here is derived from an EMBL/GenBank/DDBJ whole genome shotgun (WGS) entry which is preliminary data.</text>
</comment>